<dbReference type="EMBL" id="SMGD01000019">
    <property type="protein sequence ID" value="TCK46420.1"/>
    <property type="molecule type" value="Genomic_DNA"/>
</dbReference>
<protein>
    <submittedName>
        <fullName evidence="1">Uncharacterized protein</fullName>
    </submittedName>
</protein>
<sequence length="206" mass="23976">MIQYGPLLTRLLAGEFICQISDEDAFRHLSDEQTVQDINHYLRPLNRRLVKSDSGGVFYLGYVELTKEARESLSKQFNETIGALLPLLEWLQLVQEVMGHDRALTAGDTLKLQEFVLRCEDNQSLRQRVNQLAGLPFFNSHSDALDAQMKLIFRRLKEHGYLLQPHAERHYYIVTGKIDYLIEVIDFIRHEEHLPVDDRATQEELL</sequence>
<keyword evidence="2" id="KW-1185">Reference proteome</keyword>
<accession>A0A4R1J7F2</accession>
<dbReference type="Pfam" id="PF21980">
    <property type="entry name" value="MksE"/>
    <property type="match status" value="1"/>
</dbReference>
<gene>
    <name evidence="1" type="ORF">EV690_3700</name>
</gene>
<proteinExistence type="predicted"/>
<name>A0A4R1J7F2_9GAMM</name>
<dbReference type="InterPro" id="IPR053841">
    <property type="entry name" value="MksE"/>
</dbReference>
<dbReference type="RefSeq" id="WP_131914418.1">
    <property type="nucleotide sequence ID" value="NZ_OU594967.1"/>
</dbReference>
<evidence type="ECO:0000313" key="2">
    <source>
        <dbReference type="Proteomes" id="UP000295565"/>
    </source>
</evidence>
<organism evidence="1 2">
    <name type="scientific">Celerinatantimonas diazotrophica</name>
    <dbReference type="NCBI Taxonomy" id="412034"/>
    <lineage>
        <taxon>Bacteria</taxon>
        <taxon>Pseudomonadati</taxon>
        <taxon>Pseudomonadota</taxon>
        <taxon>Gammaproteobacteria</taxon>
        <taxon>Celerinatantimonadaceae</taxon>
        <taxon>Celerinatantimonas</taxon>
    </lineage>
</organism>
<evidence type="ECO:0000313" key="1">
    <source>
        <dbReference type="EMBL" id="TCK46420.1"/>
    </source>
</evidence>
<comment type="caution">
    <text evidence="1">The sequence shown here is derived from an EMBL/GenBank/DDBJ whole genome shotgun (WGS) entry which is preliminary data.</text>
</comment>
<reference evidence="1 2" key="1">
    <citation type="submission" date="2019-03" db="EMBL/GenBank/DDBJ databases">
        <title>Genomic Encyclopedia of Type Strains, Phase IV (KMG-IV): sequencing the most valuable type-strain genomes for metagenomic binning, comparative biology and taxonomic classification.</title>
        <authorList>
            <person name="Goeker M."/>
        </authorList>
    </citation>
    <scope>NUCLEOTIDE SEQUENCE [LARGE SCALE GENOMIC DNA]</scope>
    <source>
        <strain evidence="1 2">DSM 18577</strain>
    </source>
</reference>
<dbReference type="OrthoDB" id="8565179at2"/>
<dbReference type="Proteomes" id="UP000295565">
    <property type="component" value="Unassembled WGS sequence"/>
</dbReference>
<dbReference type="AlphaFoldDB" id="A0A4R1J7F2"/>